<gene>
    <name evidence="2" type="ORF">CCR94_13325</name>
</gene>
<keyword evidence="1" id="KW-1133">Transmembrane helix</keyword>
<comment type="caution">
    <text evidence="2">The sequence shown here is derived from an EMBL/GenBank/DDBJ whole genome shotgun (WGS) entry which is preliminary data.</text>
</comment>
<evidence type="ECO:0000313" key="3">
    <source>
        <dbReference type="Proteomes" id="UP000239089"/>
    </source>
</evidence>
<evidence type="ECO:0000313" key="2">
    <source>
        <dbReference type="EMBL" id="PPQ30294.1"/>
    </source>
</evidence>
<accession>A0A2S6N6R9</accession>
<dbReference type="Pfam" id="PF03591">
    <property type="entry name" value="AzlC"/>
    <property type="match status" value="1"/>
</dbReference>
<keyword evidence="1" id="KW-0472">Membrane</keyword>
<feature type="transmembrane region" description="Helical" evidence="1">
    <location>
        <begin position="161"/>
        <end position="181"/>
    </location>
</feature>
<feature type="transmembrane region" description="Helical" evidence="1">
    <location>
        <begin position="216"/>
        <end position="234"/>
    </location>
</feature>
<keyword evidence="1" id="KW-0812">Transmembrane</keyword>
<evidence type="ECO:0008006" key="4">
    <source>
        <dbReference type="Google" id="ProtNLM"/>
    </source>
</evidence>
<dbReference type="InterPro" id="IPR011606">
    <property type="entry name" value="Brnchd-chn_aa_trnsp_permease"/>
</dbReference>
<organism evidence="2 3">
    <name type="scientific">Rhodoblastus sphagnicola</name>
    <dbReference type="NCBI Taxonomy" id="333368"/>
    <lineage>
        <taxon>Bacteria</taxon>
        <taxon>Pseudomonadati</taxon>
        <taxon>Pseudomonadota</taxon>
        <taxon>Alphaproteobacteria</taxon>
        <taxon>Hyphomicrobiales</taxon>
        <taxon>Rhodoblastaceae</taxon>
        <taxon>Rhodoblastus</taxon>
    </lineage>
</organism>
<dbReference type="Proteomes" id="UP000239089">
    <property type="component" value="Unassembled WGS sequence"/>
</dbReference>
<proteinExistence type="predicted"/>
<evidence type="ECO:0000256" key="1">
    <source>
        <dbReference type="SAM" id="Phobius"/>
    </source>
</evidence>
<keyword evidence="3" id="KW-1185">Reference proteome</keyword>
<feature type="transmembrane region" description="Helical" evidence="1">
    <location>
        <begin position="48"/>
        <end position="68"/>
    </location>
</feature>
<reference evidence="2 3" key="1">
    <citation type="journal article" date="2018" name="Arch. Microbiol.">
        <title>New insights into the metabolic potential of the phototrophic purple bacterium Rhodopila globiformis DSM 161(T) from its draft genome sequence and evidence for a vanadium-dependent nitrogenase.</title>
        <authorList>
            <person name="Imhoff J.F."/>
            <person name="Rahn T."/>
            <person name="Kunzel S."/>
            <person name="Neulinger S.C."/>
        </authorList>
    </citation>
    <scope>NUCLEOTIDE SEQUENCE [LARGE SCALE GENOMIC DNA]</scope>
    <source>
        <strain evidence="2 3">DSM 16996</strain>
    </source>
</reference>
<feature type="transmembrane region" description="Helical" evidence="1">
    <location>
        <begin position="193"/>
        <end position="210"/>
    </location>
</feature>
<feature type="transmembrane region" description="Helical" evidence="1">
    <location>
        <begin position="75"/>
        <end position="94"/>
    </location>
</feature>
<dbReference type="EMBL" id="NHSJ01000082">
    <property type="protein sequence ID" value="PPQ30294.1"/>
    <property type="molecule type" value="Genomic_DNA"/>
</dbReference>
<feature type="transmembrane region" description="Helical" evidence="1">
    <location>
        <begin position="135"/>
        <end position="155"/>
    </location>
</feature>
<protein>
    <recommendedName>
        <fullName evidence="4">AzlC family protein</fullName>
    </recommendedName>
</protein>
<dbReference type="AlphaFoldDB" id="A0A2S6N6R9"/>
<name>A0A2S6N6R9_9HYPH</name>
<sequence length="239" mass="25086">MFAPDERRWFFAGARTALTGPAFYVALSLMSTGALARAADLPPEAAMLATALIWAGPGQVLFFGALAAKTAPAAIAFAVSLSSVRLLPMCLSVLPMLRAEKTRRTTLLLAAHFIAVTVWTESLRRLPDMAKERRLPFFFGFALTCVGLTTLTSGLGYWLTAALPAPLAGGLMTLSPFYFLAATARAARDGSDWIAIGAGLALAPLTQAFVGGGFDLLVLAVVGGGGAWLASFYARRVVA</sequence>
<feature type="transmembrane region" description="Helical" evidence="1">
    <location>
        <begin position="106"/>
        <end position="123"/>
    </location>
</feature>